<accession>A0AA88RSI1</accession>
<gene>
    <name evidence="3" type="ORF">RJ640_004541</name>
</gene>
<comment type="caution">
    <text evidence="3">The sequence shown here is derived from an EMBL/GenBank/DDBJ whole genome shotgun (WGS) entry which is preliminary data.</text>
</comment>
<evidence type="ECO:0000259" key="2">
    <source>
        <dbReference type="Pfam" id="PF25813"/>
    </source>
</evidence>
<keyword evidence="1" id="KW-0472">Membrane</keyword>
<evidence type="ECO:0000313" key="3">
    <source>
        <dbReference type="EMBL" id="KAK2984716.1"/>
    </source>
</evidence>
<dbReference type="Pfam" id="PF25813">
    <property type="entry name" value="zf_VAL1_N"/>
    <property type="match status" value="1"/>
</dbReference>
<feature type="transmembrane region" description="Helical" evidence="1">
    <location>
        <begin position="59"/>
        <end position="79"/>
    </location>
</feature>
<dbReference type="EMBL" id="JAVXUO010001214">
    <property type="protein sequence ID" value="KAK2984716.1"/>
    <property type="molecule type" value="Genomic_DNA"/>
</dbReference>
<name>A0AA88RSI1_9ASTE</name>
<keyword evidence="1" id="KW-0812">Transmembrane</keyword>
<dbReference type="InterPro" id="IPR057743">
    <property type="entry name" value="Zfn_VAL1-3_N"/>
</dbReference>
<sequence>MRFTLMTGDRIAGGHWTVNWLCNIKVCAGEEINDVFALEKHTAMLSVNNFDAKKVVTNYISIISLVLTLTWFICVYSSVFEEGRFCETFHSNDDGWRDCESCGKRLRKRRQLRGLLFKLKISNALEQ</sequence>
<reference evidence="3" key="1">
    <citation type="submission" date="2022-12" db="EMBL/GenBank/DDBJ databases">
        <title>Draft genome assemblies for two species of Escallonia (Escalloniales).</title>
        <authorList>
            <person name="Chanderbali A."/>
            <person name="Dervinis C."/>
            <person name="Anghel I."/>
            <person name="Soltis D."/>
            <person name="Soltis P."/>
            <person name="Zapata F."/>
        </authorList>
    </citation>
    <scope>NUCLEOTIDE SEQUENCE</scope>
    <source>
        <strain evidence="3">UCBG92.1500</strain>
        <tissue evidence="3">Leaf</tissue>
    </source>
</reference>
<protein>
    <recommendedName>
        <fullName evidence="2">VAL1-3 N-terminal zinc finger domain-containing protein</fullName>
    </recommendedName>
</protein>
<dbReference type="AlphaFoldDB" id="A0AA88RSI1"/>
<proteinExistence type="predicted"/>
<evidence type="ECO:0000313" key="4">
    <source>
        <dbReference type="Proteomes" id="UP001187471"/>
    </source>
</evidence>
<organism evidence="3 4">
    <name type="scientific">Escallonia rubra</name>
    <dbReference type="NCBI Taxonomy" id="112253"/>
    <lineage>
        <taxon>Eukaryota</taxon>
        <taxon>Viridiplantae</taxon>
        <taxon>Streptophyta</taxon>
        <taxon>Embryophyta</taxon>
        <taxon>Tracheophyta</taxon>
        <taxon>Spermatophyta</taxon>
        <taxon>Magnoliopsida</taxon>
        <taxon>eudicotyledons</taxon>
        <taxon>Gunneridae</taxon>
        <taxon>Pentapetalae</taxon>
        <taxon>asterids</taxon>
        <taxon>campanulids</taxon>
        <taxon>Escalloniales</taxon>
        <taxon>Escalloniaceae</taxon>
        <taxon>Escallonia</taxon>
    </lineage>
</organism>
<evidence type="ECO:0000256" key="1">
    <source>
        <dbReference type="SAM" id="Phobius"/>
    </source>
</evidence>
<keyword evidence="1" id="KW-1133">Transmembrane helix</keyword>
<keyword evidence="4" id="KW-1185">Reference proteome</keyword>
<dbReference type="Proteomes" id="UP001187471">
    <property type="component" value="Unassembled WGS sequence"/>
</dbReference>
<feature type="domain" description="VAL1-3 N-terminal zinc finger" evidence="2">
    <location>
        <begin position="88"/>
        <end position="106"/>
    </location>
</feature>